<feature type="domain" description="SAWADEE" evidence="3">
    <location>
        <begin position="24"/>
        <end position="159"/>
    </location>
</feature>
<proteinExistence type="predicted"/>
<feature type="region of interest" description="Disordered" evidence="2">
    <location>
        <begin position="185"/>
        <end position="212"/>
    </location>
</feature>
<evidence type="ECO:0000259" key="3">
    <source>
        <dbReference type="Pfam" id="PF16719"/>
    </source>
</evidence>
<dbReference type="AlphaFoldDB" id="A0A833RAQ4"/>
<feature type="coiled-coil region" evidence="1">
    <location>
        <begin position="242"/>
        <end position="407"/>
    </location>
</feature>
<dbReference type="Proteomes" id="UP000623129">
    <property type="component" value="Unassembled WGS sequence"/>
</dbReference>
<feature type="compositionally biased region" description="Low complexity" evidence="2">
    <location>
        <begin position="200"/>
        <end position="212"/>
    </location>
</feature>
<dbReference type="GO" id="GO:0003682">
    <property type="term" value="F:chromatin binding"/>
    <property type="evidence" value="ECO:0007669"/>
    <property type="project" value="InterPro"/>
</dbReference>
<dbReference type="EMBL" id="SWLB01000006">
    <property type="protein sequence ID" value="KAF3338034.1"/>
    <property type="molecule type" value="Genomic_DNA"/>
</dbReference>
<dbReference type="OrthoDB" id="1866990at2759"/>
<dbReference type="PANTHER" id="PTHR36384:SF1">
    <property type="entry name" value="SAWADEE PROTEIN"/>
    <property type="match status" value="1"/>
</dbReference>
<evidence type="ECO:0000256" key="2">
    <source>
        <dbReference type="SAM" id="MobiDB-lite"/>
    </source>
</evidence>
<gene>
    <name evidence="4" type="ORF">FCM35_KLT18621</name>
</gene>
<name>A0A833RAQ4_9POAL</name>
<keyword evidence="1" id="KW-0175">Coiled coil</keyword>
<dbReference type="PANTHER" id="PTHR36384">
    <property type="entry name" value="SAWADEE PROTEIN"/>
    <property type="match status" value="1"/>
</dbReference>
<sequence length="484" mass="55266">MAIKRKATSQLQRTKGLDFRCPGPDDDAWYGVRLLKVKEGMLRVMYLEFPEEFDKWYLSDQFESLAQIDELLGRFRRPAEQLQDSQCGEVTQDMVVLACDTFRNGEILFYDARVDSVSRSQHNSNGDSEEQVCNCQFRVTWRHGPEIGKHATVRAENICLIQKSPIDDPVLEHFIDNARKSLKERTGNLDSQGRNSGLNPAASSHGASPHPASELELIDVRSSDGSHHHEVDDVIGQTGDSIGTLGEEKDALEDRCSQAEAEVARLKAKIADMEEQARAASAWEKEKSELERKVEHLEEVLFGELYFQKETERYEGLLQEEQARAEAEVARLKAEQAHAASSWEKEKSKLERKVEHLEEVLSEELYFQKEKERYEGLLQELNATVARANAQAQIFKAQMQVAKAEREQAILAFYEIEAKLKGKRYKVGMSASEWKIPEHLTLPPSETVLSTIRNSQAFAPFRRQIEKEIREHLMNQHNPRSSLK</sequence>
<feature type="compositionally biased region" description="Polar residues" evidence="2">
    <location>
        <begin position="188"/>
        <end position="198"/>
    </location>
</feature>
<organism evidence="4 5">
    <name type="scientific">Carex littledalei</name>
    <dbReference type="NCBI Taxonomy" id="544730"/>
    <lineage>
        <taxon>Eukaryota</taxon>
        <taxon>Viridiplantae</taxon>
        <taxon>Streptophyta</taxon>
        <taxon>Embryophyta</taxon>
        <taxon>Tracheophyta</taxon>
        <taxon>Spermatophyta</taxon>
        <taxon>Magnoliopsida</taxon>
        <taxon>Liliopsida</taxon>
        <taxon>Poales</taxon>
        <taxon>Cyperaceae</taxon>
        <taxon>Cyperoideae</taxon>
        <taxon>Cariceae</taxon>
        <taxon>Carex</taxon>
        <taxon>Carex subgen. Euthyceras</taxon>
    </lineage>
</organism>
<evidence type="ECO:0000313" key="5">
    <source>
        <dbReference type="Proteomes" id="UP000623129"/>
    </source>
</evidence>
<protein>
    <recommendedName>
        <fullName evidence="3">SAWADEE domain-containing protein</fullName>
    </recommendedName>
</protein>
<reference evidence="4" key="1">
    <citation type="submission" date="2020-01" db="EMBL/GenBank/DDBJ databases">
        <title>Genome sequence of Kobresia littledalei, the first chromosome-level genome in the family Cyperaceae.</title>
        <authorList>
            <person name="Qu G."/>
        </authorList>
    </citation>
    <scope>NUCLEOTIDE SEQUENCE</scope>
    <source>
        <strain evidence="4">C.B.Clarke</strain>
        <tissue evidence="4">Leaf</tissue>
    </source>
</reference>
<evidence type="ECO:0000313" key="4">
    <source>
        <dbReference type="EMBL" id="KAF3338034.1"/>
    </source>
</evidence>
<comment type="caution">
    <text evidence="4">The sequence shown here is derived from an EMBL/GenBank/DDBJ whole genome shotgun (WGS) entry which is preliminary data.</text>
</comment>
<dbReference type="InterPro" id="IPR032001">
    <property type="entry name" value="SAWADEE_dom"/>
</dbReference>
<keyword evidence="5" id="KW-1185">Reference proteome</keyword>
<dbReference type="Gene3D" id="2.30.30.140">
    <property type="match status" value="1"/>
</dbReference>
<evidence type="ECO:0000256" key="1">
    <source>
        <dbReference type="SAM" id="Coils"/>
    </source>
</evidence>
<accession>A0A833RAQ4</accession>
<dbReference type="Pfam" id="PF16719">
    <property type="entry name" value="SAWADEE"/>
    <property type="match status" value="1"/>
</dbReference>